<reference evidence="3 4" key="1">
    <citation type="journal article" date="2011" name="Genome Biol.">
        <title>Genome sequence of the insect pathogenic fungus Cordyceps militaris, a valued traditional Chinese medicine.</title>
        <authorList>
            <person name="Zheng P."/>
            <person name="Xia Y."/>
            <person name="Xiao G."/>
            <person name="Xiong C."/>
            <person name="Hu X."/>
            <person name="Zhang S."/>
            <person name="Zheng H."/>
            <person name="Huang Y."/>
            <person name="Zhou Y."/>
            <person name="Wang S."/>
            <person name="Zhao G.P."/>
            <person name="Liu X."/>
            <person name="St Leger R.J."/>
            <person name="Wang C."/>
        </authorList>
    </citation>
    <scope>NUCLEOTIDE SEQUENCE [LARGE SCALE GENOMIC DNA]</scope>
    <source>
        <strain evidence="3 4">CM01</strain>
    </source>
</reference>
<evidence type="ECO:0000313" key="4">
    <source>
        <dbReference type="Proteomes" id="UP000001610"/>
    </source>
</evidence>
<name>G3JTJ6_CORMM</name>
<sequence length="435" mass="48580">MSLNGETQLTTHLALWWLCMMATLDAGAKPATTLSEPWLGYVDPTVVGAVRNRLDREKNYSNIVVADTIRLIEGVTTPLSAELLVQLEKYRALAKEEAAKTDDSQDLERDDLHTQVAATILTQRAITATRPGFNDGTKEQPYFGFGSDTWDALITTFNVGHLESIAQYTSDVMQSTSVMEFIEKHPERKGAIEMQIAQAAAFDLITNRNQPKDRADLEQRQIDNGNRGLRYLPIQLETAKLFVFIDSSFANNKDLSSQLGYVIVSGNEEPVNHAEIAIQGNVITWSSTKSKRVTWSALASELYSMVLGADVGYALSTTLNRIMESMGLAAIPMVVCTDSFSLYECLTKLGTTKEKRLMIDIMALRQSYERRELAEVRWINGWAMRNLSTPPKSPSRATSLPGAPRRASASPEARWRQSFTAWFWVLMWATPFPPP</sequence>
<feature type="region of interest" description="Disordered" evidence="1">
    <location>
        <begin position="389"/>
        <end position="412"/>
    </location>
</feature>
<keyword evidence="4" id="KW-1185">Reference proteome</keyword>
<dbReference type="VEuPathDB" id="FungiDB:CCM_09136"/>
<gene>
    <name evidence="3" type="ORF">CCM_09136</name>
</gene>
<evidence type="ECO:0000256" key="1">
    <source>
        <dbReference type="SAM" id="MobiDB-lite"/>
    </source>
</evidence>
<dbReference type="EMBL" id="JH126406">
    <property type="protein sequence ID" value="EGX88000.1"/>
    <property type="molecule type" value="Genomic_DNA"/>
</dbReference>
<feature type="compositionally biased region" description="Polar residues" evidence="1">
    <location>
        <begin position="389"/>
        <end position="398"/>
    </location>
</feature>
<dbReference type="STRING" id="983644.G3JTJ6"/>
<feature type="compositionally biased region" description="Low complexity" evidence="1">
    <location>
        <begin position="399"/>
        <end position="412"/>
    </location>
</feature>
<dbReference type="OrthoDB" id="5150797at2759"/>
<dbReference type="HOGENOM" id="CLU_630069_0_0_1"/>
<protein>
    <submittedName>
        <fullName evidence="3">Uncharacterized protein</fullName>
    </submittedName>
</protein>
<dbReference type="AlphaFoldDB" id="G3JTJ6"/>
<organism evidence="3 4">
    <name type="scientific">Cordyceps militaris (strain CM01)</name>
    <name type="common">Caterpillar fungus</name>
    <dbReference type="NCBI Taxonomy" id="983644"/>
    <lineage>
        <taxon>Eukaryota</taxon>
        <taxon>Fungi</taxon>
        <taxon>Dikarya</taxon>
        <taxon>Ascomycota</taxon>
        <taxon>Pezizomycotina</taxon>
        <taxon>Sordariomycetes</taxon>
        <taxon>Hypocreomycetidae</taxon>
        <taxon>Hypocreales</taxon>
        <taxon>Cordycipitaceae</taxon>
        <taxon>Cordyceps</taxon>
    </lineage>
</organism>
<dbReference type="RefSeq" id="XP_006674333.1">
    <property type="nucleotide sequence ID" value="XM_006674270.1"/>
</dbReference>
<accession>G3JTJ6</accession>
<keyword evidence="2" id="KW-0732">Signal</keyword>
<proteinExistence type="predicted"/>
<dbReference type="InParanoid" id="G3JTJ6"/>
<dbReference type="eggNOG" id="KOG0017">
    <property type="taxonomic scope" value="Eukaryota"/>
</dbReference>
<evidence type="ECO:0000313" key="3">
    <source>
        <dbReference type="EMBL" id="EGX88000.1"/>
    </source>
</evidence>
<dbReference type="KEGG" id="cmt:CCM_09136"/>
<dbReference type="Proteomes" id="UP000001610">
    <property type="component" value="Unassembled WGS sequence"/>
</dbReference>
<dbReference type="GeneID" id="18171139"/>
<evidence type="ECO:0000256" key="2">
    <source>
        <dbReference type="SAM" id="SignalP"/>
    </source>
</evidence>
<feature type="chain" id="PRO_5003446668" evidence="2">
    <location>
        <begin position="28"/>
        <end position="435"/>
    </location>
</feature>
<feature type="signal peptide" evidence="2">
    <location>
        <begin position="1"/>
        <end position="27"/>
    </location>
</feature>